<evidence type="ECO:0000256" key="3">
    <source>
        <dbReference type="ARBA" id="ARBA00014577"/>
    </source>
</evidence>
<comment type="subunit">
    <text evidence="6">Component of the UV-DDB complex.</text>
</comment>
<sequence>MSQFYHVTTQRSTSVTKALTGNFTSPNDLNLLIIKNSYLELYDVTSEGLKLIHDVPLNASVLTALFFRQKLWRRDFLFILTHKADIAIIECIRKNDSIEFVTIMSASIADSAARMLDQGFDALVDPGATYIVIRMYYGMLKLIPIANLSGPRDPLNKVDQQAMSISVRIEETQIVDMVFLHGYATPTFALIYEDDMVASIKMYDIFGKDPILRSVPVNVDSIETSSKILIPVPAPYNGFILVGDSIICYHTRETFHISQYIPQAQNSRIVCYAKVDSRRYLLGDIAGRLYMVHLLPQDEKTIRPIPSTSRDMTHASPRIGSIRIELLGETAIPESIVYLDNGVVFIGSYLGDSQLIQLNPEIDPDKNSYITILEEFTNIGPIVDMVFFENDGQSQLITCSGCYKEGSLRVIRNGIGIQERATIDRVDIKGVWCFQLKSDTYDDSIIVSLINRSQLACIAEDCLASLTLEGFILAEQTLHCDVVYPSGYKQNPRSLLLQATTYGLRLIGIQGLMGRGCLAKWRSPTDRSVSSLASHGDYVVVASGSDLFALRITGTPEAPEFTQIGNAALPHEVACVDLTPFDRSVAAKAAIYSSAFQSPVSSVKPSVRIGNNEEEAMDSSNSGDPLDDLEPEYVVVGMWMGHGVALLKLPSLEVVCIEPLPTMTPTSGIAILPRSITIAQFEGLTYLFTVTGDGSLYYYNLDCSTEKIVIREAKRLSAGTGPQMRLTQWRSHGKRNVFVCSNRPCIVYSNRHKLVFSNVNIKEVSFMSPLNGFHYKDCICMVTPSGLMIGSVDNLQKLHVRRIPLNETPRRLALQSATNSLGVISCRREVFQEGTGFKPIRTSASLSPKVPRSYSSTPKSPASSSNPEKCTDIEASSLLIYNQSTMDLQFVHTFHYSQVVVETAMSIGSVDLGIDAGVLYAVGTALIVKGEHDPKKGRIHLLRWNPVALSLESVLTYDVPGTVFRVIEFNGRILAAIGSSVRLFEFCGDTLRQDSTFNDNIMSLYLRTKGDYVLIGDLMRSLCLLLYKPNRSNFEVIGRHHCPRYTSGIEIIDDEHFLSGDADGNIHVLGRNLPGNTDEPVVPSLRVTEAATSPTPVTVSVSTPKPMADTPDVAGPCDAADNSSASTSTSAPETAPAQDSEEQPGVSLQAPTPQSIDLPRCPSSDGKALVDCAYMHTGESINVFVRGNMNTLGVDRWSAIGETHTMYGTAQGCLGLVAHLSPILFAFLKEVESRLSRLIVPVGNFSQESWRSCKDCLWTVRVAHNIIDGELIESFLDLSLDDKNKVVQGLKIPGSMEDFGTAGLSKFNENVETKDCTVNDLMRVVEELAALH</sequence>
<dbReference type="InterPro" id="IPR018846">
    <property type="entry name" value="Beta-prop_RSE1/DDB1/CPSF1_1st"/>
</dbReference>
<feature type="compositionally biased region" description="Low complexity" evidence="7">
    <location>
        <begin position="853"/>
        <end position="867"/>
    </location>
</feature>
<dbReference type="GO" id="GO:0003676">
    <property type="term" value="F:nucleic acid binding"/>
    <property type="evidence" value="ECO:0007669"/>
    <property type="project" value="InterPro"/>
</dbReference>
<evidence type="ECO:0000256" key="5">
    <source>
        <dbReference type="ARBA" id="ARBA00031668"/>
    </source>
</evidence>
<dbReference type="EMBL" id="LK028576">
    <property type="protein sequence ID" value="CDS15239.1"/>
    <property type="molecule type" value="Genomic_DNA"/>
</dbReference>
<dbReference type="InterPro" id="IPR011047">
    <property type="entry name" value="Quinoprotein_ADH-like_sf"/>
</dbReference>
<keyword evidence="6" id="KW-0234">DNA repair</keyword>
<protein>
    <recommendedName>
        <fullName evidence="3 6">DNA damage-binding protein 1</fullName>
    </recommendedName>
    <alternativeName>
        <fullName evidence="5 6">Damage-specific DNA-binding protein 1</fullName>
    </alternativeName>
</protein>
<dbReference type="OrthoDB" id="433457at2759"/>
<reference evidence="13" key="3">
    <citation type="submission" date="2020-10" db="UniProtKB">
        <authorList>
            <consortium name="WormBaseParasite"/>
        </authorList>
    </citation>
    <scope>IDENTIFICATION</scope>
</reference>
<dbReference type="Gene3D" id="2.130.10.10">
    <property type="entry name" value="YVTN repeat-like/Quinoprotein amine dehydrogenase"/>
    <property type="match status" value="3"/>
</dbReference>
<dbReference type="WBParaSite" id="EgrG_000763400">
    <property type="protein sequence ID" value="EgrG_000763400"/>
    <property type="gene ID" value="EgrG_000763400"/>
</dbReference>
<dbReference type="InterPro" id="IPR004871">
    <property type="entry name" value="RSE1/DDB1/CPSF1_C"/>
</dbReference>
<feature type="region of interest" description="Disordered" evidence="7">
    <location>
        <begin position="1087"/>
        <end position="1161"/>
    </location>
</feature>
<evidence type="ECO:0000259" key="10">
    <source>
        <dbReference type="Pfam" id="PF23726"/>
    </source>
</evidence>
<dbReference type="SUPFAM" id="SSF50998">
    <property type="entry name" value="Quinoprotein alcohol dehydrogenase-like"/>
    <property type="match status" value="2"/>
</dbReference>
<evidence type="ECO:0000259" key="8">
    <source>
        <dbReference type="Pfam" id="PF03178"/>
    </source>
</evidence>
<feature type="domain" description="RSE1/DDB1/CPSF1 first beta-propeller" evidence="9">
    <location>
        <begin position="14"/>
        <end position="376"/>
    </location>
</feature>
<accession>A0A068W708</accession>
<dbReference type="Gene3D" id="1.10.150.910">
    <property type="match status" value="1"/>
</dbReference>
<keyword evidence="6" id="KW-0227">DNA damage</keyword>
<feature type="compositionally biased region" description="Low complexity" evidence="7">
    <location>
        <begin position="1092"/>
        <end position="1104"/>
    </location>
</feature>
<feature type="domain" description="RSE1/DDB1/CPSF1 C-terminal" evidence="8">
    <location>
        <begin position="876"/>
        <end position="1277"/>
    </location>
</feature>
<organism evidence="11">
    <name type="scientific">Echinococcus granulosus</name>
    <name type="common">Hydatid tapeworm</name>
    <dbReference type="NCBI Taxonomy" id="6210"/>
    <lineage>
        <taxon>Eukaryota</taxon>
        <taxon>Metazoa</taxon>
        <taxon>Spiralia</taxon>
        <taxon>Lophotrochozoa</taxon>
        <taxon>Platyhelminthes</taxon>
        <taxon>Cestoda</taxon>
        <taxon>Eucestoda</taxon>
        <taxon>Cyclophyllidea</taxon>
        <taxon>Taeniidae</taxon>
        <taxon>Echinococcus</taxon>
        <taxon>Echinococcus granulosus group</taxon>
    </lineage>
</organism>
<reference evidence="11 12" key="1">
    <citation type="journal article" date="2013" name="Nature">
        <title>The genomes of four tapeworm species reveal adaptations to parasitism.</title>
        <authorList>
            <person name="Tsai I.J."/>
            <person name="Zarowiecki M."/>
            <person name="Holroyd N."/>
            <person name="Garciarrubio A."/>
            <person name="Sanchez-Flores A."/>
            <person name="Brooks K.L."/>
            <person name="Tracey A."/>
            <person name="Bobes R.J."/>
            <person name="Fragoso G."/>
            <person name="Sciutto E."/>
            <person name="Aslett M."/>
            <person name="Beasley H."/>
            <person name="Bennett H.M."/>
            <person name="Cai J."/>
            <person name="Camicia F."/>
            <person name="Clark R."/>
            <person name="Cucher M."/>
            <person name="De Silva N."/>
            <person name="Day T.A."/>
            <person name="Deplazes P."/>
            <person name="Estrada K."/>
            <person name="Fernandez C."/>
            <person name="Holland P.W."/>
            <person name="Hou J."/>
            <person name="Hu S."/>
            <person name="Huckvale T."/>
            <person name="Hung S.S."/>
            <person name="Kamenetzky L."/>
            <person name="Keane J.A."/>
            <person name="Kiss F."/>
            <person name="Koziol U."/>
            <person name="Lambert O."/>
            <person name="Liu K."/>
            <person name="Luo X."/>
            <person name="Luo Y."/>
            <person name="Macchiaroli N."/>
            <person name="Nichol S."/>
            <person name="Paps J."/>
            <person name="Parkinson J."/>
            <person name="Pouchkina-Stantcheva N."/>
            <person name="Riddiford N."/>
            <person name="Rosenzvit M."/>
            <person name="Salinas G."/>
            <person name="Wasmuth J.D."/>
            <person name="Zamanian M."/>
            <person name="Zheng Y."/>
            <person name="Cai X."/>
            <person name="Soberon X."/>
            <person name="Olson P.D."/>
            <person name="Laclette J.P."/>
            <person name="Brehm K."/>
            <person name="Berriman M."/>
            <person name="Garciarrubio A."/>
            <person name="Bobes R.J."/>
            <person name="Fragoso G."/>
            <person name="Sanchez-Flores A."/>
            <person name="Estrada K."/>
            <person name="Cevallos M.A."/>
            <person name="Morett E."/>
            <person name="Gonzalez V."/>
            <person name="Portillo T."/>
            <person name="Ochoa-Leyva A."/>
            <person name="Jose M.V."/>
            <person name="Sciutto E."/>
            <person name="Landa A."/>
            <person name="Jimenez L."/>
            <person name="Valdes V."/>
            <person name="Carrero J.C."/>
            <person name="Larralde C."/>
            <person name="Morales-Montor J."/>
            <person name="Limon-Lason J."/>
            <person name="Soberon X."/>
            <person name="Laclette J.P."/>
        </authorList>
    </citation>
    <scope>NUCLEOTIDE SEQUENCE [LARGE SCALE GENOMIC DNA]</scope>
</reference>
<evidence type="ECO:0000256" key="7">
    <source>
        <dbReference type="SAM" id="MobiDB-lite"/>
    </source>
</evidence>
<evidence type="ECO:0000313" key="13">
    <source>
        <dbReference type="WBParaSite" id="EgrG_000763400"/>
    </source>
</evidence>
<keyword evidence="4 6" id="KW-0539">Nucleus</keyword>
<dbReference type="PANTHER" id="PTHR10644">
    <property type="entry name" value="DNA REPAIR/RNA PROCESSING CPSF FAMILY"/>
    <property type="match status" value="1"/>
</dbReference>
<dbReference type="InterPro" id="IPR015943">
    <property type="entry name" value="WD40/YVTN_repeat-like_dom_sf"/>
</dbReference>
<feature type="compositionally biased region" description="Low complexity" evidence="7">
    <location>
        <begin position="1118"/>
        <end position="1137"/>
    </location>
</feature>
<gene>
    <name evidence="13" type="primary">EGR_05525</name>
    <name evidence="11" type="ORF">EgrG_000763400</name>
</gene>
<comment type="subcellular location">
    <subcellularLocation>
        <location evidence="1 6">Nucleus</location>
    </subcellularLocation>
</comment>
<dbReference type="GO" id="GO:0016567">
    <property type="term" value="P:protein ubiquitination"/>
    <property type="evidence" value="ECO:0007669"/>
    <property type="project" value="UniProtKB-UniRule"/>
</dbReference>
<proteinExistence type="inferred from homology"/>
<dbReference type="Pfam" id="PF10433">
    <property type="entry name" value="Beta-prop_RSE1_1st"/>
    <property type="match status" value="1"/>
</dbReference>
<dbReference type="Proteomes" id="UP000492820">
    <property type="component" value="Unassembled WGS sequence"/>
</dbReference>
<dbReference type="InterPro" id="IPR058543">
    <property type="entry name" value="Beta-prop_RSE1/DDB1/CPSF1_2nd"/>
</dbReference>
<evidence type="ECO:0000256" key="1">
    <source>
        <dbReference type="ARBA" id="ARBA00004123"/>
    </source>
</evidence>
<evidence type="ECO:0000259" key="9">
    <source>
        <dbReference type="Pfam" id="PF10433"/>
    </source>
</evidence>
<name>A0A068W708_ECHGR</name>
<evidence type="ECO:0000256" key="4">
    <source>
        <dbReference type="ARBA" id="ARBA00023242"/>
    </source>
</evidence>
<evidence type="ECO:0000256" key="2">
    <source>
        <dbReference type="ARBA" id="ARBA00007453"/>
    </source>
</evidence>
<dbReference type="InterPro" id="IPR050358">
    <property type="entry name" value="RSE1/DDB1/CFT1"/>
</dbReference>
<reference evidence="11" key="2">
    <citation type="submission" date="2014-06" db="EMBL/GenBank/DDBJ databases">
        <authorList>
            <person name="Aslett M."/>
        </authorList>
    </citation>
    <scope>NUCLEOTIDE SEQUENCE</scope>
</reference>
<dbReference type="GO" id="GO:0006281">
    <property type="term" value="P:DNA repair"/>
    <property type="evidence" value="ECO:0007669"/>
    <property type="project" value="UniProtKB-KW"/>
</dbReference>
<dbReference type="Pfam" id="PF23726">
    <property type="entry name" value="Beta-prop_RSE1_2nd"/>
    <property type="match status" value="1"/>
</dbReference>
<dbReference type="GO" id="GO:0005634">
    <property type="term" value="C:nucleus"/>
    <property type="evidence" value="ECO:0007669"/>
    <property type="project" value="UniProtKB-SubCell"/>
</dbReference>
<feature type="region of interest" description="Disordered" evidence="7">
    <location>
        <begin position="842"/>
        <end position="869"/>
    </location>
</feature>
<comment type="function">
    <text evidence="6">Component of complexes involved in DNA repair and protein ubiquitination. May play a role in the regulation of the circadian clock.</text>
</comment>
<evidence type="ECO:0000313" key="11">
    <source>
        <dbReference type="EMBL" id="CDS15239.1"/>
    </source>
</evidence>
<evidence type="ECO:0000256" key="6">
    <source>
        <dbReference type="RuleBase" id="RU368023"/>
    </source>
</evidence>
<comment type="domain">
    <text evidence="6">The core of the protein consists of three WD40 beta-propeller domains.</text>
</comment>
<comment type="similarity">
    <text evidence="2 6">Belongs to the DDB1 family.</text>
</comment>
<evidence type="ECO:0000313" key="12">
    <source>
        <dbReference type="Proteomes" id="UP000492820"/>
    </source>
</evidence>
<dbReference type="Pfam" id="PF03178">
    <property type="entry name" value="CPSF_A"/>
    <property type="match status" value="1"/>
</dbReference>
<dbReference type="GO" id="GO:0043161">
    <property type="term" value="P:proteasome-mediated ubiquitin-dependent protein catabolic process"/>
    <property type="evidence" value="ECO:0007669"/>
    <property type="project" value="UniProtKB-UniRule"/>
</dbReference>
<comment type="pathway">
    <text evidence="6">Protein modification; protein ubiquitination.</text>
</comment>
<feature type="domain" description="RSE1/DDB1/CPSF1 second beta-propeller" evidence="10">
    <location>
        <begin position="418"/>
        <end position="791"/>
    </location>
</feature>